<protein>
    <submittedName>
        <fullName evidence="1">Uncharacterized protein</fullName>
    </submittedName>
</protein>
<reference evidence="1" key="2">
    <citation type="journal article" date="2015" name="Data Brief">
        <title>Shoot transcriptome of the giant reed, Arundo donax.</title>
        <authorList>
            <person name="Barrero R.A."/>
            <person name="Guerrero F.D."/>
            <person name="Moolhuijzen P."/>
            <person name="Goolsby J.A."/>
            <person name="Tidwell J."/>
            <person name="Bellgard S.E."/>
            <person name="Bellgard M.I."/>
        </authorList>
    </citation>
    <scope>NUCLEOTIDE SEQUENCE</scope>
    <source>
        <tissue evidence="1">Shoot tissue taken approximately 20 cm above the soil surface</tissue>
    </source>
</reference>
<proteinExistence type="predicted"/>
<sequence>MILIKHCCHSICCWSISF</sequence>
<organism evidence="1">
    <name type="scientific">Arundo donax</name>
    <name type="common">Giant reed</name>
    <name type="synonym">Donax arundinaceus</name>
    <dbReference type="NCBI Taxonomy" id="35708"/>
    <lineage>
        <taxon>Eukaryota</taxon>
        <taxon>Viridiplantae</taxon>
        <taxon>Streptophyta</taxon>
        <taxon>Embryophyta</taxon>
        <taxon>Tracheophyta</taxon>
        <taxon>Spermatophyta</taxon>
        <taxon>Magnoliopsida</taxon>
        <taxon>Liliopsida</taxon>
        <taxon>Poales</taxon>
        <taxon>Poaceae</taxon>
        <taxon>PACMAD clade</taxon>
        <taxon>Arundinoideae</taxon>
        <taxon>Arundineae</taxon>
        <taxon>Arundo</taxon>
    </lineage>
</organism>
<reference evidence="1" key="1">
    <citation type="submission" date="2014-09" db="EMBL/GenBank/DDBJ databases">
        <authorList>
            <person name="Magalhaes I.L.F."/>
            <person name="Oliveira U."/>
            <person name="Santos F.R."/>
            <person name="Vidigal T.H.D.A."/>
            <person name="Brescovit A.D."/>
            <person name="Santos A.J."/>
        </authorList>
    </citation>
    <scope>NUCLEOTIDE SEQUENCE</scope>
    <source>
        <tissue evidence="1">Shoot tissue taken approximately 20 cm above the soil surface</tissue>
    </source>
</reference>
<dbReference type="AlphaFoldDB" id="A0A0A8Y3M0"/>
<evidence type="ECO:0000313" key="1">
    <source>
        <dbReference type="EMBL" id="JAD19885.1"/>
    </source>
</evidence>
<name>A0A0A8Y3M0_ARUDO</name>
<accession>A0A0A8Y3M0</accession>
<dbReference type="EMBL" id="GBRH01278010">
    <property type="protein sequence ID" value="JAD19885.1"/>
    <property type="molecule type" value="Transcribed_RNA"/>
</dbReference>